<reference evidence="5 6" key="1">
    <citation type="submission" date="2019-04" db="EMBL/GenBank/DDBJ databases">
        <title>A pseudo-fructophilic Leuconostoc citreum strain F192-5 isolated from peel of satsuma mandarin: the first report for isolation and characterization of strain-dependent fructophilic-like characteristics.</title>
        <authorList>
            <person name="Maeno S."/>
            <person name="Tanizawa Y."/>
            <person name="Kajikawa A."/>
            <person name="Kanesaki Y."/>
            <person name="Kubota E."/>
            <person name="Arita M."/>
            <person name="Leon D."/>
            <person name="Endo A."/>
        </authorList>
    </citation>
    <scope>NUCLEOTIDE SEQUENCE [LARGE SCALE GENOMIC DNA]</scope>
    <source>
        <strain evidence="5 6">F192-5</strain>
    </source>
</reference>
<keyword evidence="3" id="KW-1133">Transmembrane helix</keyword>
<dbReference type="InterPro" id="IPR006419">
    <property type="entry name" value="NMN_transpt_PnuC"/>
</dbReference>
<keyword evidence="2" id="KW-0812">Transmembrane</keyword>
<gene>
    <name evidence="5" type="ORF">LCIT_04840</name>
</gene>
<dbReference type="GO" id="GO:0034257">
    <property type="term" value="F:nicotinamide riboside transmembrane transporter activity"/>
    <property type="evidence" value="ECO:0007669"/>
    <property type="project" value="InterPro"/>
</dbReference>
<comment type="caution">
    <text evidence="5">The sequence shown here is derived from an EMBL/GenBank/DDBJ whole genome shotgun (WGS) entry which is preliminary data.</text>
</comment>
<dbReference type="OMA" id="YFWWTAS"/>
<dbReference type="GO" id="GO:0016020">
    <property type="term" value="C:membrane"/>
    <property type="evidence" value="ECO:0007669"/>
    <property type="project" value="UniProtKB-SubCell"/>
</dbReference>
<proteinExistence type="predicted"/>
<evidence type="ECO:0000256" key="2">
    <source>
        <dbReference type="ARBA" id="ARBA00022692"/>
    </source>
</evidence>
<dbReference type="Proteomes" id="UP000323274">
    <property type="component" value="Unassembled WGS sequence"/>
</dbReference>
<dbReference type="EMBL" id="BJJW01000002">
    <property type="protein sequence ID" value="GDZ83242.1"/>
    <property type="molecule type" value="Genomic_DNA"/>
</dbReference>
<dbReference type="RefSeq" id="WP_004905317.1">
    <property type="nucleotide sequence ID" value="NZ_BJJW01000002.1"/>
</dbReference>
<evidence type="ECO:0000256" key="1">
    <source>
        <dbReference type="ARBA" id="ARBA00004141"/>
    </source>
</evidence>
<accession>A0A5A5TZH0</accession>
<evidence type="ECO:0000256" key="4">
    <source>
        <dbReference type="ARBA" id="ARBA00023136"/>
    </source>
</evidence>
<sequence length="271" mass="30312">MNINQTNHISHWQLLNPIWYGQQFKGWTRLSYTLLGVGLLIIAYTSFAMGAVITSMTFATFFAAAFGWITVLGLKEAKPMNGLFGLLSAAIYIYVAWLHRNPADAMLQLTYVILLDIPVLIMPGWVKNTNQHVRFIHETDIRGEKHGKVFWYTMLTVVAIIAFVAAYLFETKILHTPRPISDSLVLGTGLIGAVLTTFRFSESWFAWLLQGIMQIILWGLTVAAGGALGASAIVILVTYLMYFANDILALLQSSWFHHKDITAQLAKNSVK</sequence>
<comment type="subcellular location">
    <subcellularLocation>
        <location evidence="1">Membrane</location>
        <topology evidence="1">Multi-pass membrane protein</topology>
    </subcellularLocation>
</comment>
<dbReference type="GeneID" id="61101817"/>
<dbReference type="Pfam" id="PF04973">
    <property type="entry name" value="NMN_transporter"/>
    <property type="match status" value="1"/>
</dbReference>
<keyword evidence="4" id="KW-0472">Membrane</keyword>
<dbReference type="NCBIfam" id="TIGR01528">
    <property type="entry name" value="NMN_trans_PnuC"/>
    <property type="match status" value="1"/>
</dbReference>
<name>A0A5A5TZH0_LEUCI</name>
<organism evidence="5 6">
    <name type="scientific">Leuconostoc citreum</name>
    <dbReference type="NCBI Taxonomy" id="33964"/>
    <lineage>
        <taxon>Bacteria</taxon>
        <taxon>Bacillati</taxon>
        <taxon>Bacillota</taxon>
        <taxon>Bacilli</taxon>
        <taxon>Lactobacillales</taxon>
        <taxon>Lactobacillaceae</taxon>
        <taxon>Leuconostoc</taxon>
    </lineage>
</organism>
<evidence type="ECO:0000256" key="3">
    <source>
        <dbReference type="ARBA" id="ARBA00022989"/>
    </source>
</evidence>
<evidence type="ECO:0000313" key="6">
    <source>
        <dbReference type="Proteomes" id="UP000323274"/>
    </source>
</evidence>
<evidence type="ECO:0000313" key="5">
    <source>
        <dbReference type="EMBL" id="GDZ83242.1"/>
    </source>
</evidence>
<protein>
    <submittedName>
        <fullName evidence="5">Membrane protein</fullName>
    </submittedName>
</protein>
<dbReference type="AlphaFoldDB" id="A0A5A5TZH0"/>